<sequence length="178" mass="19719">MTTPAHPHLRYLPEQVVLLGPNATEEQLTRNAHGQLVLSIPGEAEPTAVQPVVAFALTAPRQSISLVDNRGKERGYIEHLDQLPPACKAAVEQALALREFIPTITAITAVDSFSTPSIWHIETDRGSTELRLQSEDDIRKLGDEGKTLRITDKNSLQYQIPDIEALPKASRKLLIRFI</sequence>
<accession>A0A4V4GRN3</accession>
<dbReference type="OrthoDB" id="212426at2"/>
<feature type="domain" description="DUF1854" evidence="1">
    <location>
        <begin position="48"/>
        <end position="177"/>
    </location>
</feature>
<keyword evidence="3" id="KW-1185">Reference proteome</keyword>
<gene>
    <name evidence="2" type="ORF">E9531_07730</name>
</gene>
<dbReference type="AlphaFoldDB" id="A0A4V4GRN3"/>
<dbReference type="Pfam" id="PF08909">
    <property type="entry name" value="DUF1854"/>
    <property type="match status" value="1"/>
</dbReference>
<dbReference type="Proteomes" id="UP000308917">
    <property type="component" value="Unassembled WGS sequence"/>
</dbReference>
<dbReference type="EMBL" id="STFG01000006">
    <property type="protein sequence ID" value="THU02556.1"/>
    <property type="molecule type" value="Genomic_DNA"/>
</dbReference>
<dbReference type="InterPro" id="IPR015005">
    <property type="entry name" value="DUF1854"/>
</dbReference>
<reference evidence="2 3" key="1">
    <citation type="journal article" date="2015" name="Antonie Van Leeuwenhoek">
        <title>Lampropedia puyangensis sp. nov., isolated from symptomatic bark of Populus ? euramericana canker and emended description of Lampropedia hyalina (Ehrenberg 1832) Lee et al. 2004.</title>
        <authorList>
            <person name="Li Y."/>
            <person name="Wang T."/>
            <person name="Piao C.G."/>
            <person name="Wang L.F."/>
            <person name="Tian G.Z."/>
            <person name="Zhu T.H."/>
            <person name="Guo M.W."/>
        </authorList>
    </citation>
    <scope>NUCLEOTIDE SEQUENCE [LARGE SCALE GENOMIC DNA]</scope>
    <source>
        <strain evidence="2 3">2-bin</strain>
    </source>
</reference>
<organism evidence="2 3">
    <name type="scientific">Lampropedia puyangensis</name>
    <dbReference type="NCBI Taxonomy" id="1330072"/>
    <lineage>
        <taxon>Bacteria</taxon>
        <taxon>Pseudomonadati</taxon>
        <taxon>Pseudomonadota</taxon>
        <taxon>Betaproteobacteria</taxon>
        <taxon>Burkholderiales</taxon>
        <taxon>Comamonadaceae</taxon>
        <taxon>Lampropedia</taxon>
    </lineage>
</organism>
<protein>
    <submittedName>
        <fullName evidence="2">DUF1854 domain-containing protein</fullName>
    </submittedName>
</protein>
<dbReference type="RefSeq" id="WP_136573176.1">
    <property type="nucleotide sequence ID" value="NZ_STFG01000006.1"/>
</dbReference>
<proteinExistence type="predicted"/>
<evidence type="ECO:0000259" key="1">
    <source>
        <dbReference type="Pfam" id="PF08909"/>
    </source>
</evidence>
<evidence type="ECO:0000313" key="2">
    <source>
        <dbReference type="EMBL" id="THU02556.1"/>
    </source>
</evidence>
<name>A0A4V4GRN3_9BURK</name>
<evidence type="ECO:0000313" key="3">
    <source>
        <dbReference type="Proteomes" id="UP000308917"/>
    </source>
</evidence>
<comment type="caution">
    <text evidence="2">The sequence shown here is derived from an EMBL/GenBank/DDBJ whole genome shotgun (WGS) entry which is preliminary data.</text>
</comment>